<evidence type="ECO:0000313" key="2">
    <source>
        <dbReference type="Proteomes" id="UP000309952"/>
    </source>
</evidence>
<dbReference type="RefSeq" id="WP_138141210.1">
    <property type="nucleotide sequence ID" value="NZ_LR588407.1"/>
</dbReference>
<proteinExistence type="predicted"/>
<dbReference type="EMBL" id="LR588407">
    <property type="protein sequence ID" value="VTO13984.1"/>
    <property type="molecule type" value="Genomic_DNA"/>
</dbReference>
<gene>
    <name evidence="1" type="ORF">NCTC9239_01240</name>
</gene>
<sequence length="100" mass="10487">MLPADVLDLRGVADRLGVGYHWLQSNWRTLDGFPPPFLGGGKGQRPRWALRAVTDFINGRRWAAHETAPVAPSAARPVANDAVPAPLADPAAALLAAAGG</sequence>
<protein>
    <submittedName>
        <fullName evidence="1">Uncharacterized protein</fullName>
    </submittedName>
</protein>
<accession>A0A4P1K1S8</accession>
<organism evidence="1 2">
    <name type="scientific">Brevundimonas vancanneytii</name>
    <dbReference type="NCBI Taxonomy" id="1325724"/>
    <lineage>
        <taxon>Bacteria</taxon>
        <taxon>Pseudomonadati</taxon>
        <taxon>Pseudomonadota</taxon>
        <taxon>Alphaproteobacteria</taxon>
        <taxon>Caulobacterales</taxon>
        <taxon>Caulobacteraceae</taxon>
        <taxon>Brevundimonas</taxon>
    </lineage>
</organism>
<keyword evidence="2" id="KW-1185">Reference proteome</keyword>
<reference evidence="1 2" key="1">
    <citation type="submission" date="2019-04" db="EMBL/GenBank/DDBJ databases">
        <authorList>
            <consortium name="Pathogen Informatics"/>
        </authorList>
    </citation>
    <scope>NUCLEOTIDE SEQUENCE [LARGE SCALE GENOMIC DNA]</scope>
    <source>
        <strain evidence="1 2">NCTC9239</strain>
    </source>
</reference>
<dbReference type="Proteomes" id="UP000309952">
    <property type="component" value="Chromosome"/>
</dbReference>
<name>A0A4P1K1S8_9CAUL</name>
<dbReference type="KEGG" id="bvy:NCTC9239_01240"/>
<evidence type="ECO:0000313" key="1">
    <source>
        <dbReference type="EMBL" id="VTO13984.1"/>
    </source>
</evidence>
<dbReference type="AlphaFoldDB" id="A0A4P1K1S8"/>